<accession>A0A1L7XW34</accession>
<evidence type="ECO:0000256" key="4">
    <source>
        <dbReference type="PIRSR" id="PIRSR601765-1"/>
    </source>
</evidence>
<dbReference type="Gene3D" id="3.40.1050.10">
    <property type="entry name" value="Carbonic anhydrase"/>
    <property type="match status" value="1"/>
</dbReference>
<name>A0A1L7XW34_9HELO</name>
<proteinExistence type="inferred from homology"/>
<organism evidence="6 7">
    <name type="scientific">Phialocephala subalpina</name>
    <dbReference type="NCBI Taxonomy" id="576137"/>
    <lineage>
        <taxon>Eukaryota</taxon>
        <taxon>Fungi</taxon>
        <taxon>Dikarya</taxon>
        <taxon>Ascomycota</taxon>
        <taxon>Pezizomycotina</taxon>
        <taxon>Leotiomycetes</taxon>
        <taxon>Helotiales</taxon>
        <taxon>Mollisiaceae</taxon>
        <taxon>Phialocephala</taxon>
        <taxon>Phialocephala fortinii species complex</taxon>
    </lineage>
</organism>
<dbReference type="OrthoDB" id="10248475at2759"/>
<dbReference type="PANTHER" id="PTHR43175:SF3">
    <property type="entry name" value="CARBON DISULFIDE HYDROLASE"/>
    <property type="match status" value="1"/>
</dbReference>
<evidence type="ECO:0000256" key="3">
    <source>
        <dbReference type="ARBA" id="ARBA00022833"/>
    </source>
</evidence>
<dbReference type="EMBL" id="FJOG01000067">
    <property type="protein sequence ID" value="CZR69244.1"/>
    <property type="molecule type" value="Genomic_DNA"/>
</dbReference>
<keyword evidence="7" id="KW-1185">Reference proteome</keyword>
<comment type="catalytic activity">
    <reaction evidence="5">
        <text>hydrogencarbonate + H(+) = CO2 + H2O</text>
        <dbReference type="Rhea" id="RHEA:10748"/>
        <dbReference type="ChEBI" id="CHEBI:15377"/>
        <dbReference type="ChEBI" id="CHEBI:15378"/>
        <dbReference type="ChEBI" id="CHEBI:16526"/>
        <dbReference type="ChEBI" id="CHEBI:17544"/>
        <dbReference type="EC" id="4.2.1.1"/>
    </reaction>
</comment>
<feature type="binding site" evidence="4">
    <location>
        <position position="95"/>
    </location>
    <ligand>
        <name>Zn(2+)</name>
        <dbReference type="ChEBI" id="CHEBI:29105"/>
    </ligand>
</feature>
<evidence type="ECO:0000256" key="2">
    <source>
        <dbReference type="ARBA" id="ARBA00022723"/>
    </source>
</evidence>
<dbReference type="PANTHER" id="PTHR43175">
    <property type="entry name" value="CARBONIC ANHYDRASE"/>
    <property type="match status" value="1"/>
</dbReference>
<protein>
    <recommendedName>
        <fullName evidence="5">Carbonic anhydrase</fullName>
        <ecNumber evidence="5">4.2.1.1</ecNumber>
    </recommendedName>
    <alternativeName>
        <fullName evidence="5">Carbonate dehydratase</fullName>
    </alternativeName>
</protein>
<dbReference type="EC" id="4.2.1.1" evidence="5"/>
<evidence type="ECO:0000256" key="5">
    <source>
        <dbReference type="RuleBase" id="RU003956"/>
    </source>
</evidence>
<comment type="function">
    <text evidence="5">Reversible hydration of carbon dioxide.</text>
</comment>
<dbReference type="STRING" id="576137.A0A1L7XW34"/>
<dbReference type="GO" id="GO:0008270">
    <property type="term" value="F:zinc ion binding"/>
    <property type="evidence" value="ECO:0007669"/>
    <property type="project" value="UniProtKB-UniRule"/>
</dbReference>
<evidence type="ECO:0000313" key="6">
    <source>
        <dbReference type="EMBL" id="CZR69244.1"/>
    </source>
</evidence>
<evidence type="ECO:0000313" key="7">
    <source>
        <dbReference type="Proteomes" id="UP000184330"/>
    </source>
</evidence>
<feature type="binding site" evidence="4">
    <location>
        <position position="92"/>
    </location>
    <ligand>
        <name>Zn(2+)</name>
        <dbReference type="ChEBI" id="CHEBI:29105"/>
    </ligand>
</feature>
<keyword evidence="5" id="KW-0456">Lyase</keyword>
<dbReference type="InterPro" id="IPR001765">
    <property type="entry name" value="Carbonic_anhydrase"/>
</dbReference>
<comment type="cofactor">
    <cofactor evidence="4">
        <name>Zn(2+)</name>
        <dbReference type="ChEBI" id="CHEBI:29105"/>
    </cofactor>
    <text evidence="4">Binds 1 zinc ion per subunit.</text>
</comment>
<dbReference type="Pfam" id="PF00484">
    <property type="entry name" value="Pro_CA"/>
    <property type="match status" value="1"/>
</dbReference>
<reference evidence="6 7" key="1">
    <citation type="submission" date="2016-03" db="EMBL/GenBank/DDBJ databases">
        <authorList>
            <person name="Ploux O."/>
        </authorList>
    </citation>
    <scope>NUCLEOTIDE SEQUENCE [LARGE SCALE GENOMIC DNA]</scope>
    <source>
        <strain evidence="6 7">UAMH 11012</strain>
    </source>
</reference>
<dbReference type="SMART" id="SM00947">
    <property type="entry name" value="Pro_CA"/>
    <property type="match status" value="1"/>
</dbReference>
<feature type="binding site" evidence="4">
    <location>
        <position position="40"/>
    </location>
    <ligand>
        <name>Zn(2+)</name>
        <dbReference type="ChEBI" id="CHEBI:29105"/>
    </ligand>
</feature>
<dbReference type="InterPro" id="IPR036874">
    <property type="entry name" value="Carbonic_anhydrase_sf"/>
</dbReference>
<evidence type="ECO:0000256" key="1">
    <source>
        <dbReference type="ARBA" id="ARBA00006217"/>
    </source>
</evidence>
<dbReference type="Proteomes" id="UP000184330">
    <property type="component" value="Unassembled WGS sequence"/>
</dbReference>
<sequence length="187" mass="20177">MVFIISVAGELGAANQKYASTFTKGDLALPSARKVAILACMDARLDLAKALGLEEGDAHVIRNAGGKATDAIRSLVISQQLLGTREIVIVHHSDCGMLTFSDDGIRKNIREELHENADHVAFLPFQDLQQSVLDNIKVLEDNQLLLDVPVTGYVYDVRTGKIERVSANTTAEGGKDQFLTNGTTNGV</sequence>
<keyword evidence="2 4" id="KW-0479">Metal-binding</keyword>
<comment type="similarity">
    <text evidence="1 5">Belongs to the beta-class carbonic anhydrase family.</text>
</comment>
<gene>
    <name evidence="6" type="ORF">PAC_19144</name>
</gene>
<dbReference type="SUPFAM" id="SSF53056">
    <property type="entry name" value="beta-carbonic anhydrase, cab"/>
    <property type="match status" value="1"/>
</dbReference>
<dbReference type="GO" id="GO:0004089">
    <property type="term" value="F:carbonate dehydratase activity"/>
    <property type="evidence" value="ECO:0007669"/>
    <property type="project" value="UniProtKB-UniRule"/>
</dbReference>
<feature type="binding site" evidence="4">
    <location>
        <position position="42"/>
    </location>
    <ligand>
        <name>Zn(2+)</name>
        <dbReference type="ChEBI" id="CHEBI:29105"/>
    </ligand>
</feature>
<keyword evidence="3 4" id="KW-0862">Zinc</keyword>
<dbReference type="CDD" id="cd03379">
    <property type="entry name" value="beta_CA_cladeD"/>
    <property type="match status" value="1"/>
</dbReference>
<dbReference type="AlphaFoldDB" id="A0A1L7XW34"/>